<dbReference type="PROSITE" id="PS51257">
    <property type="entry name" value="PROKAR_LIPOPROTEIN"/>
    <property type="match status" value="1"/>
</dbReference>
<dbReference type="InterPro" id="IPR007410">
    <property type="entry name" value="LpqE-like"/>
</dbReference>
<gene>
    <name evidence="3" type="ORF">C8E87_7919</name>
</gene>
<protein>
    <recommendedName>
        <fullName evidence="5">Copper(I)-binding protein</fullName>
    </recommendedName>
</protein>
<feature type="region of interest" description="Disordered" evidence="1">
    <location>
        <begin position="162"/>
        <end position="182"/>
    </location>
</feature>
<evidence type="ECO:0000313" key="3">
    <source>
        <dbReference type="EMBL" id="TDO32458.1"/>
    </source>
</evidence>
<dbReference type="AlphaFoldDB" id="A0A4V3C658"/>
<dbReference type="PANTHER" id="PTHR36302">
    <property type="entry name" value="BLR7088 PROTEIN"/>
    <property type="match status" value="1"/>
</dbReference>
<evidence type="ECO:0008006" key="5">
    <source>
        <dbReference type="Google" id="ProtNLM"/>
    </source>
</evidence>
<reference evidence="3 4" key="1">
    <citation type="submission" date="2019-03" db="EMBL/GenBank/DDBJ databases">
        <title>Sequencing the genomes of 1000 actinobacteria strains.</title>
        <authorList>
            <person name="Klenk H.-P."/>
        </authorList>
    </citation>
    <scope>NUCLEOTIDE SEQUENCE [LARGE SCALE GENOMIC DNA]</scope>
    <source>
        <strain evidence="3 4">DSM 43805</strain>
    </source>
</reference>
<sequence length="182" mass="18281">MRINLIAVAALAALGLTGCANSDDTATAAGGTPAPATAAGATLTIKDPWVKAAPAGTMTAAFGTLVNDTGADITVTGAESPASPLELHEMTMKDGKMIMRPKEGGFVVKSKGTHELGPGGDHLMLMKPKEAIEPGDQVTFTLKLGDGSTVPFTAIAKPFAGAEESYDPGSHGSGMPMGSMAP</sequence>
<feature type="compositionally biased region" description="Low complexity" evidence="1">
    <location>
        <begin position="168"/>
        <end position="182"/>
    </location>
</feature>
<comment type="caution">
    <text evidence="3">The sequence shown here is derived from an EMBL/GenBank/DDBJ whole genome shotgun (WGS) entry which is preliminary data.</text>
</comment>
<dbReference type="Proteomes" id="UP000294901">
    <property type="component" value="Unassembled WGS sequence"/>
</dbReference>
<name>A0A4V3C658_9ACTN</name>
<keyword evidence="4" id="KW-1185">Reference proteome</keyword>
<dbReference type="OrthoDB" id="9796962at2"/>
<dbReference type="InterPro" id="IPR058248">
    <property type="entry name" value="Lxx211020-like"/>
</dbReference>
<feature type="chain" id="PRO_5020513900" description="Copper(I)-binding protein" evidence="2">
    <location>
        <begin position="23"/>
        <end position="182"/>
    </location>
</feature>
<dbReference type="RefSeq" id="WP_133878425.1">
    <property type="nucleotide sequence ID" value="NZ_BOMD01000035.1"/>
</dbReference>
<evidence type="ECO:0000256" key="1">
    <source>
        <dbReference type="SAM" id="MobiDB-lite"/>
    </source>
</evidence>
<dbReference type="Pfam" id="PF04314">
    <property type="entry name" value="PCuAC"/>
    <property type="match status" value="1"/>
</dbReference>
<organism evidence="3 4">
    <name type="scientific">Paractinoplanes brasiliensis</name>
    <dbReference type="NCBI Taxonomy" id="52695"/>
    <lineage>
        <taxon>Bacteria</taxon>
        <taxon>Bacillati</taxon>
        <taxon>Actinomycetota</taxon>
        <taxon>Actinomycetes</taxon>
        <taxon>Micromonosporales</taxon>
        <taxon>Micromonosporaceae</taxon>
        <taxon>Paractinoplanes</taxon>
    </lineage>
</organism>
<accession>A0A4V3C658</accession>
<dbReference type="Gene3D" id="2.60.40.1890">
    <property type="entry name" value="PCu(A)C copper chaperone"/>
    <property type="match status" value="1"/>
</dbReference>
<dbReference type="SUPFAM" id="SSF110087">
    <property type="entry name" value="DR1885-like metal-binding protein"/>
    <property type="match status" value="1"/>
</dbReference>
<feature type="signal peptide" evidence="2">
    <location>
        <begin position="1"/>
        <end position="22"/>
    </location>
</feature>
<dbReference type="EMBL" id="SNWR01000002">
    <property type="protein sequence ID" value="TDO32458.1"/>
    <property type="molecule type" value="Genomic_DNA"/>
</dbReference>
<keyword evidence="2" id="KW-0732">Signal</keyword>
<evidence type="ECO:0000256" key="2">
    <source>
        <dbReference type="SAM" id="SignalP"/>
    </source>
</evidence>
<proteinExistence type="predicted"/>
<dbReference type="InterPro" id="IPR036182">
    <property type="entry name" value="PCuAC_sf"/>
</dbReference>
<evidence type="ECO:0000313" key="4">
    <source>
        <dbReference type="Proteomes" id="UP000294901"/>
    </source>
</evidence>
<dbReference type="PANTHER" id="PTHR36302:SF1">
    <property type="entry name" value="COPPER CHAPERONE PCU(A)C"/>
    <property type="match status" value="1"/>
</dbReference>